<dbReference type="AlphaFoldDB" id="A0A1C7MR49"/>
<proteinExistence type="predicted"/>
<evidence type="ECO:0000313" key="2">
    <source>
        <dbReference type="Proteomes" id="UP000092993"/>
    </source>
</evidence>
<organism evidence="1 2">
    <name type="scientific">Grifola frondosa</name>
    <name type="common">Maitake</name>
    <name type="synonym">Polyporus frondosus</name>
    <dbReference type="NCBI Taxonomy" id="5627"/>
    <lineage>
        <taxon>Eukaryota</taxon>
        <taxon>Fungi</taxon>
        <taxon>Dikarya</taxon>
        <taxon>Basidiomycota</taxon>
        <taxon>Agaricomycotina</taxon>
        <taxon>Agaricomycetes</taxon>
        <taxon>Polyporales</taxon>
        <taxon>Grifolaceae</taxon>
        <taxon>Grifola</taxon>
    </lineage>
</organism>
<reference evidence="1 2" key="1">
    <citation type="submission" date="2016-03" db="EMBL/GenBank/DDBJ databases">
        <title>Whole genome sequencing of Grifola frondosa 9006-11.</title>
        <authorList>
            <person name="Min B."/>
            <person name="Park H."/>
            <person name="Kim J.-G."/>
            <person name="Cho H."/>
            <person name="Oh Y.-L."/>
            <person name="Kong W.-S."/>
            <person name="Choi I.-G."/>
        </authorList>
    </citation>
    <scope>NUCLEOTIDE SEQUENCE [LARGE SCALE GENOMIC DNA]</scope>
    <source>
        <strain evidence="1 2">9006-11</strain>
    </source>
</reference>
<evidence type="ECO:0000313" key="1">
    <source>
        <dbReference type="EMBL" id="OBZ79330.1"/>
    </source>
</evidence>
<protein>
    <submittedName>
        <fullName evidence="1">Uncharacterized protein</fullName>
    </submittedName>
</protein>
<keyword evidence="2" id="KW-1185">Reference proteome</keyword>
<sequence>MRNFDMGSDIAGDASRGGFVCVGAFDDMMDGVTMHQIDQLTLFDQIILPESLGSARCQQQHCNAQDLVGRNLYSPVIP</sequence>
<accession>A0A1C7MR49</accession>
<comment type="caution">
    <text evidence="1">The sequence shown here is derived from an EMBL/GenBank/DDBJ whole genome shotgun (WGS) entry which is preliminary data.</text>
</comment>
<dbReference type="EMBL" id="LUGG01000001">
    <property type="protein sequence ID" value="OBZ79330.1"/>
    <property type="molecule type" value="Genomic_DNA"/>
</dbReference>
<name>A0A1C7MR49_GRIFR</name>
<dbReference type="Proteomes" id="UP000092993">
    <property type="component" value="Unassembled WGS sequence"/>
</dbReference>
<gene>
    <name evidence="1" type="ORF">A0H81_00195</name>
</gene>